<feature type="domain" description="Protein kinase" evidence="6">
    <location>
        <begin position="266"/>
        <end position="533"/>
    </location>
</feature>
<dbReference type="PROSITE" id="PS50011">
    <property type="entry name" value="PROTEIN_KINASE_DOM"/>
    <property type="match status" value="1"/>
</dbReference>
<evidence type="ECO:0000256" key="2">
    <source>
        <dbReference type="ARBA" id="ARBA00022741"/>
    </source>
</evidence>
<evidence type="ECO:0000313" key="9">
    <source>
        <dbReference type="Proteomes" id="UP000292120"/>
    </source>
</evidence>
<keyword evidence="1" id="KW-0808">Transferase</keyword>
<dbReference type="CDD" id="cd14014">
    <property type="entry name" value="STKc_PknB_like"/>
    <property type="match status" value="1"/>
</dbReference>
<keyword evidence="9" id="KW-1185">Reference proteome</keyword>
<dbReference type="InterPro" id="IPR008271">
    <property type="entry name" value="Ser/Thr_kinase_AS"/>
</dbReference>
<keyword evidence="5" id="KW-1133">Transmembrane helix</keyword>
<dbReference type="SMART" id="SM00332">
    <property type="entry name" value="PP2Cc"/>
    <property type="match status" value="1"/>
</dbReference>
<evidence type="ECO:0000259" key="6">
    <source>
        <dbReference type="PROSITE" id="PS50011"/>
    </source>
</evidence>
<dbReference type="InterPro" id="IPR000719">
    <property type="entry name" value="Prot_kinase_dom"/>
</dbReference>
<keyword evidence="5" id="KW-0812">Transmembrane</keyword>
<comment type="caution">
    <text evidence="8">The sequence shown here is derived from an EMBL/GenBank/DDBJ whole genome shotgun (WGS) entry which is preliminary data.</text>
</comment>
<dbReference type="Pfam" id="PF00069">
    <property type="entry name" value="Pkinase"/>
    <property type="match status" value="1"/>
</dbReference>
<dbReference type="PANTHER" id="PTHR43289:SF34">
    <property type="entry name" value="SERINE_THREONINE-PROTEIN KINASE YBDM-RELATED"/>
    <property type="match status" value="1"/>
</dbReference>
<feature type="domain" description="PPM-type phosphatase" evidence="7">
    <location>
        <begin position="6"/>
        <end position="233"/>
    </location>
</feature>
<gene>
    <name evidence="8" type="ORF">EYS42_04010</name>
</gene>
<dbReference type="RefSeq" id="WP_130966591.1">
    <property type="nucleotide sequence ID" value="NZ_SIXI01000002.1"/>
</dbReference>
<feature type="transmembrane region" description="Helical" evidence="5">
    <location>
        <begin position="547"/>
        <end position="570"/>
    </location>
</feature>
<evidence type="ECO:0000313" key="8">
    <source>
        <dbReference type="EMBL" id="TBO32377.1"/>
    </source>
</evidence>
<dbReference type="Gene3D" id="3.30.200.20">
    <property type="entry name" value="Phosphorylase Kinase, domain 1"/>
    <property type="match status" value="1"/>
</dbReference>
<dbReference type="SMART" id="SM00220">
    <property type="entry name" value="S_TKc"/>
    <property type="match status" value="1"/>
</dbReference>
<dbReference type="InterPro" id="IPR011009">
    <property type="entry name" value="Kinase-like_dom_sf"/>
</dbReference>
<proteinExistence type="predicted"/>
<keyword evidence="5" id="KW-0472">Membrane</keyword>
<dbReference type="SUPFAM" id="SSF81606">
    <property type="entry name" value="PP2C-like"/>
    <property type="match status" value="1"/>
</dbReference>
<evidence type="ECO:0000259" key="7">
    <source>
        <dbReference type="PROSITE" id="PS51746"/>
    </source>
</evidence>
<dbReference type="Pfam" id="PF13672">
    <property type="entry name" value="PP2C_2"/>
    <property type="match status" value="1"/>
</dbReference>
<dbReference type="GO" id="GO:0005524">
    <property type="term" value="F:ATP binding"/>
    <property type="evidence" value="ECO:0007669"/>
    <property type="project" value="UniProtKB-KW"/>
</dbReference>
<sequence length="575" mass="62895">MSFELDVACRCERGPRERLEDFAAVVAPQGRDAQAGVIAALADGVSSGGGGLEAAQAAVLAVTGDYHAAPITWDTSVTLERLIGSFNAWLTDHNRRRQPFRDAPIAMTTLTTLVLRGHGYSLAHVGDSRAWLVRQGDCVQLTQDHTMGGHEFQNGLTRALGAEDAVRVDHSEGDIQIGDTFILTSDGVHGALRPKQFRELARLASAQAVCDGLIDKALASGGRDNASALVIRIMGLAEAELADAQRRSRLLPVPERLQAGDVLDGLKVLALVANNGVHRVCKVQRLSDGRFLALKTLHPSRASDPEERAMLAHEAWLGARVTERDARGLVRSHEPDQPTAFYTLQDWCDGQPLGLLIRDKRFDVTEVVHGAIEIARAVGRLHQHGVVHRDIKPDNLLLGEDGQWHLLDLGVALSGKEPECLKSLHAGTPSYMNPEQWSDDPQLSRAHAGSDLFALGAVLYEWLTGRLPYGEVEPYQMGRYRRDPTPPSRLRPDVPIWLDHIVLKAVARDPKQRFETAEELVLALERGASRPLLAPGSTPLVQRDPAAVWRLALGVSLLFNLLLVYWLVFLPNRGG</sequence>
<dbReference type="CDD" id="cd00143">
    <property type="entry name" value="PP2Cc"/>
    <property type="match status" value="1"/>
</dbReference>
<dbReference type="Gene3D" id="3.60.40.10">
    <property type="entry name" value="PPM-type phosphatase domain"/>
    <property type="match status" value="1"/>
</dbReference>
<evidence type="ECO:0000256" key="5">
    <source>
        <dbReference type="SAM" id="Phobius"/>
    </source>
</evidence>
<evidence type="ECO:0000256" key="4">
    <source>
        <dbReference type="ARBA" id="ARBA00022840"/>
    </source>
</evidence>
<evidence type="ECO:0000256" key="1">
    <source>
        <dbReference type="ARBA" id="ARBA00022679"/>
    </source>
</evidence>
<dbReference type="SMART" id="SM00331">
    <property type="entry name" value="PP2C_SIG"/>
    <property type="match status" value="1"/>
</dbReference>
<protein>
    <submittedName>
        <fullName evidence="8">Bifunctional protein-serine/threonine kinase/phosphatase</fullName>
    </submittedName>
</protein>
<keyword evidence="4" id="KW-0067">ATP-binding</keyword>
<keyword evidence="3 8" id="KW-0418">Kinase</keyword>
<dbReference type="Gene3D" id="1.10.510.10">
    <property type="entry name" value="Transferase(Phosphotransferase) domain 1"/>
    <property type="match status" value="1"/>
</dbReference>
<dbReference type="OrthoDB" id="9801841at2"/>
<dbReference type="PANTHER" id="PTHR43289">
    <property type="entry name" value="MITOGEN-ACTIVATED PROTEIN KINASE KINASE KINASE 20-RELATED"/>
    <property type="match status" value="1"/>
</dbReference>
<dbReference type="EMBL" id="SIXI01000002">
    <property type="protein sequence ID" value="TBO32377.1"/>
    <property type="molecule type" value="Genomic_DNA"/>
</dbReference>
<dbReference type="AlphaFoldDB" id="A0A4Q9H560"/>
<dbReference type="SUPFAM" id="SSF56112">
    <property type="entry name" value="Protein kinase-like (PK-like)"/>
    <property type="match status" value="1"/>
</dbReference>
<reference evidence="8 9" key="1">
    <citation type="submission" date="2019-02" db="EMBL/GenBank/DDBJ databases">
        <title>Aquabacterium sp. strain KMB7.</title>
        <authorList>
            <person name="Chen W.-M."/>
        </authorList>
    </citation>
    <scope>NUCLEOTIDE SEQUENCE [LARGE SCALE GENOMIC DNA]</scope>
    <source>
        <strain evidence="8 9">KMB7</strain>
    </source>
</reference>
<dbReference type="PROSITE" id="PS51746">
    <property type="entry name" value="PPM_2"/>
    <property type="match status" value="1"/>
</dbReference>
<evidence type="ECO:0000256" key="3">
    <source>
        <dbReference type="ARBA" id="ARBA00022777"/>
    </source>
</evidence>
<dbReference type="InterPro" id="IPR001932">
    <property type="entry name" value="PPM-type_phosphatase-like_dom"/>
</dbReference>
<dbReference type="InterPro" id="IPR036457">
    <property type="entry name" value="PPM-type-like_dom_sf"/>
</dbReference>
<keyword evidence="2" id="KW-0547">Nucleotide-binding</keyword>
<dbReference type="Proteomes" id="UP000292120">
    <property type="component" value="Unassembled WGS sequence"/>
</dbReference>
<dbReference type="PROSITE" id="PS00108">
    <property type="entry name" value="PROTEIN_KINASE_ST"/>
    <property type="match status" value="1"/>
</dbReference>
<dbReference type="GO" id="GO:0004674">
    <property type="term" value="F:protein serine/threonine kinase activity"/>
    <property type="evidence" value="ECO:0007669"/>
    <property type="project" value="TreeGrafter"/>
</dbReference>
<name>A0A4Q9H560_9BURK</name>
<organism evidence="8 9">
    <name type="scientific">Aquabacterium lacunae</name>
    <dbReference type="NCBI Taxonomy" id="2528630"/>
    <lineage>
        <taxon>Bacteria</taxon>
        <taxon>Pseudomonadati</taxon>
        <taxon>Pseudomonadota</taxon>
        <taxon>Betaproteobacteria</taxon>
        <taxon>Burkholderiales</taxon>
        <taxon>Aquabacterium</taxon>
    </lineage>
</organism>
<accession>A0A4Q9H560</accession>